<dbReference type="RefSeq" id="WP_207135861.1">
    <property type="nucleotide sequence ID" value="NZ_JAFLNA010000019.1"/>
</dbReference>
<dbReference type="EMBL" id="JAFLNA010000019">
    <property type="protein sequence ID" value="MBO0134260.1"/>
    <property type="molecule type" value="Genomic_DNA"/>
</dbReference>
<dbReference type="InterPro" id="IPR036736">
    <property type="entry name" value="ACP-like_sf"/>
</dbReference>
<dbReference type="SUPFAM" id="SSF47336">
    <property type="entry name" value="ACP-like"/>
    <property type="match status" value="1"/>
</dbReference>
<keyword evidence="3" id="KW-1185">Reference proteome</keyword>
<dbReference type="Pfam" id="PF00550">
    <property type="entry name" value="PP-binding"/>
    <property type="match status" value="1"/>
</dbReference>
<evidence type="ECO:0000259" key="1">
    <source>
        <dbReference type="PROSITE" id="PS50075"/>
    </source>
</evidence>
<dbReference type="Proteomes" id="UP000664699">
    <property type="component" value="Unassembled WGS sequence"/>
</dbReference>
<feature type="domain" description="Carrier" evidence="1">
    <location>
        <begin position="2"/>
        <end position="82"/>
    </location>
</feature>
<proteinExistence type="predicted"/>
<evidence type="ECO:0000313" key="3">
    <source>
        <dbReference type="Proteomes" id="UP000664699"/>
    </source>
</evidence>
<protein>
    <submittedName>
        <fullName evidence="2">Acyl carrier protein</fullName>
    </submittedName>
</protein>
<organism evidence="2 3">
    <name type="scientific">Agrobacterium burrii</name>
    <dbReference type="NCBI Taxonomy" id="2815339"/>
    <lineage>
        <taxon>Bacteria</taxon>
        <taxon>Pseudomonadati</taxon>
        <taxon>Pseudomonadota</taxon>
        <taxon>Alphaproteobacteria</taxon>
        <taxon>Hyphomicrobiales</taxon>
        <taxon>Rhizobiaceae</taxon>
        <taxon>Rhizobium/Agrobacterium group</taxon>
        <taxon>Agrobacterium</taxon>
        <taxon>Agrobacterium tumefaciens complex</taxon>
    </lineage>
</organism>
<comment type="caution">
    <text evidence="2">The sequence shown here is derived from an EMBL/GenBank/DDBJ whole genome shotgun (WGS) entry which is preliminary data.</text>
</comment>
<dbReference type="Gene3D" id="1.10.1200.10">
    <property type="entry name" value="ACP-like"/>
    <property type="match status" value="1"/>
</dbReference>
<accession>A0ABS3EQM5</accession>
<evidence type="ECO:0000313" key="2">
    <source>
        <dbReference type="EMBL" id="MBO0134260.1"/>
    </source>
</evidence>
<sequence length="89" mass="10044">MTESIKEQTQLIVDWIKTLNDGMRDVDLDEDLFDSGLVSSLKFMQLVLLIERVTGQEVDMDSIELEQFSSVNAIVDNFLLPTPALNNVV</sequence>
<dbReference type="PROSITE" id="PS50075">
    <property type="entry name" value="CARRIER"/>
    <property type="match status" value="1"/>
</dbReference>
<gene>
    <name evidence="2" type="ORF">JZX89_26340</name>
</gene>
<dbReference type="InterPro" id="IPR009081">
    <property type="entry name" value="PP-bd_ACP"/>
</dbReference>
<name>A0ABS3EQM5_9HYPH</name>
<reference evidence="2 3" key="1">
    <citation type="submission" date="2021-03" db="EMBL/GenBank/DDBJ databases">
        <title>Whole genome sequence of Agrobacterium sp. strain Rnr.</title>
        <authorList>
            <person name="Mafakheri H."/>
            <person name="Taghavi S.M."/>
            <person name="Nemanja K."/>
            <person name="Osdaghi E."/>
        </authorList>
    </citation>
    <scope>NUCLEOTIDE SEQUENCE [LARGE SCALE GENOMIC DNA]</scope>
    <source>
        <strain evidence="2 3">Rnr</strain>
    </source>
</reference>